<keyword evidence="2" id="KW-0255">Endonuclease</keyword>
<gene>
    <name evidence="2" type="ORF">AB0D95_26185</name>
</gene>
<dbReference type="RefSeq" id="WP_166021442.1">
    <property type="nucleotide sequence ID" value="NZ_JBEZNA010000084.1"/>
</dbReference>
<reference evidence="2 3" key="1">
    <citation type="submission" date="2024-06" db="EMBL/GenBank/DDBJ databases">
        <title>The Natural Products Discovery Center: Release of the First 8490 Sequenced Strains for Exploring Actinobacteria Biosynthetic Diversity.</title>
        <authorList>
            <person name="Kalkreuter E."/>
            <person name="Kautsar S.A."/>
            <person name="Yang D."/>
            <person name="Bader C.D."/>
            <person name="Teijaro C.N."/>
            <person name="Fluegel L."/>
            <person name="Davis C.M."/>
            <person name="Simpson J.R."/>
            <person name="Lauterbach L."/>
            <person name="Steele A.D."/>
            <person name="Gui C."/>
            <person name="Meng S."/>
            <person name="Li G."/>
            <person name="Viehrig K."/>
            <person name="Ye F."/>
            <person name="Su P."/>
            <person name="Kiefer A.F."/>
            <person name="Nichols A."/>
            <person name="Cepeda A.J."/>
            <person name="Yan W."/>
            <person name="Fan B."/>
            <person name="Jiang Y."/>
            <person name="Adhikari A."/>
            <person name="Zheng C.-J."/>
            <person name="Schuster L."/>
            <person name="Cowan T.M."/>
            <person name="Smanski M.J."/>
            <person name="Chevrette M.G."/>
            <person name="De Carvalho L.P.S."/>
            <person name="Shen B."/>
        </authorList>
    </citation>
    <scope>NUCLEOTIDE SEQUENCE [LARGE SCALE GENOMIC DNA]</scope>
    <source>
        <strain evidence="2 3">NPDC048117</strain>
    </source>
</reference>
<keyword evidence="2" id="KW-0378">Hydrolase</keyword>
<dbReference type="InterPro" id="IPR012296">
    <property type="entry name" value="Nuclease_put_TT1808"/>
</dbReference>
<name>A0ABV3EXE6_9ACTN</name>
<proteinExistence type="predicted"/>
<dbReference type="InterPro" id="IPR008538">
    <property type="entry name" value="Uma2"/>
</dbReference>
<feature type="domain" description="Putative restriction endonuclease" evidence="1">
    <location>
        <begin position="25"/>
        <end position="184"/>
    </location>
</feature>
<keyword evidence="3" id="KW-1185">Reference proteome</keyword>
<dbReference type="CDD" id="cd06260">
    <property type="entry name" value="DUF820-like"/>
    <property type="match status" value="1"/>
</dbReference>
<evidence type="ECO:0000259" key="1">
    <source>
        <dbReference type="Pfam" id="PF05685"/>
    </source>
</evidence>
<dbReference type="EMBL" id="JBEZNA010000084">
    <property type="protein sequence ID" value="MEU9580713.1"/>
    <property type="molecule type" value="Genomic_DNA"/>
</dbReference>
<dbReference type="PANTHER" id="PTHR35400">
    <property type="entry name" value="SLR1083 PROTEIN"/>
    <property type="match status" value="1"/>
</dbReference>
<comment type="caution">
    <text evidence="2">The sequence shown here is derived from an EMBL/GenBank/DDBJ whole genome shotgun (WGS) entry which is preliminary data.</text>
</comment>
<protein>
    <submittedName>
        <fullName evidence="2">Uma2 family endonuclease</fullName>
    </submittedName>
</protein>
<dbReference type="Proteomes" id="UP001551584">
    <property type="component" value="Unassembled WGS sequence"/>
</dbReference>
<keyword evidence="2" id="KW-0540">Nuclease</keyword>
<dbReference type="GO" id="GO:0004519">
    <property type="term" value="F:endonuclease activity"/>
    <property type="evidence" value="ECO:0007669"/>
    <property type="project" value="UniProtKB-KW"/>
</dbReference>
<organism evidence="2 3">
    <name type="scientific">Streptomyces chilikensis</name>
    <dbReference type="NCBI Taxonomy" id="1194079"/>
    <lineage>
        <taxon>Bacteria</taxon>
        <taxon>Bacillati</taxon>
        <taxon>Actinomycetota</taxon>
        <taxon>Actinomycetes</taxon>
        <taxon>Kitasatosporales</taxon>
        <taxon>Streptomycetaceae</taxon>
        <taxon>Streptomyces</taxon>
    </lineage>
</organism>
<dbReference type="InterPro" id="IPR011335">
    <property type="entry name" value="Restrct_endonuc-II-like"/>
</dbReference>
<accession>A0ABV3EXE6</accession>
<evidence type="ECO:0000313" key="3">
    <source>
        <dbReference type="Proteomes" id="UP001551584"/>
    </source>
</evidence>
<sequence>MSALGVSHEPPPCWDEAVRLWEEMEWPEGSRVEIIEGIVTVAPPPSNPHNVIVELVQQHLYEAVPKDRDWGIYQTLGVASPSRGNLCIPDLLVVPREVPRTQGSYIPAGAAELVVEVTSRGNAAHDRLNKAAGYAQAGVPLYLLIDAWAPRGPALILYGEPQADTYRTLQTGKFGEPFPLPEPFDCVLSTERFPTG</sequence>
<evidence type="ECO:0000313" key="2">
    <source>
        <dbReference type="EMBL" id="MEU9580713.1"/>
    </source>
</evidence>
<dbReference type="Pfam" id="PF05685">
    <property type="entry name" value="Uma2"/>
    <property type="match status" value="1"/>
</dbReference>
<dbReference type="PANTHER" id="PTHR35400:SF3">
    <property type="entry name" value="SLL1072 PROTEIN"/>
    <property type="match status" value="1"/>
</dbReference>
<dbReference type="Gene3D" id="3.90.1570.10">
    <property type="entry name" value="tt1808, chain A"/>
    <property type="match status" value="1"/>
</dbReference>
<dbReference type="SUPFAM" id="SSF52980">
    <property type="entry name" value="Restriction endonuclease-like"/>
    <property type="match status" value="1"/>
</dbReference>